<gene>
    <name evidence="1" type="ORF">ACFQL9_13420</name>
</gene>
<dbReference type="RefSeq" id="WP_390210924.1">
    <property type="nucleotide sequence ID" value="NZ_JBHTAH010000012.1"/>
</dbReference>
<evidence type="ECO:0000313" key="2">
    <source>
        <dbReference type="Proteomes" id="UP001596461"/>
    </source>
</evidence>
<sequence length="106" mass="11959">MSNDLAAIAYHRLSGNLENPSIDKGIVEFMSDLCEIERELLEFETEIANIELGKTGYSATSALAKFDSRHNLFVEEIEIAYHAIILGQANRLDRYSANDHTRQTNN</sequence>
<dbReference type="Proteomes" id="UP001596461">
    <property type="component" value="Unassembled WGS sequence"/>
</dbReference>
<proteinExistence type="predicted"/>
<keyword evidence="2" id="KW-1185">Reference proteome</keyword>
<name>A0ABD5WCC8_9EURY</name>
<organism evidence="1 2">
    <name type="scientific">Halobaculum lipolyticum</name>
    <dbReference type="NCBI Taxonomy" id="3032001"/>
    <lineage>
        <taxon>Archaea</taxon>
        <taxon>Methanobacteriati</taxon>
        <taxon>Methanobacteriota</taxon>
        <taxon>Stenosarchaea group</taxon>
        <taxon>Halobacteria</taxon>
        <taxon>Halobacteriales</taxon>
        <taxon>Haloferacaceae</taxon>
        <taxon>Halobaculum</taxon>
    </lineage>
</organism>
<accession>A0ABD5WCC8</accession>
<protein>
    <submittedName>
        <fullName evidence="1">Uncharacterized protein</fullName>
    </submittedName>
</protein>
<comment type="caution">
    <text evidence="1">The sequence shown here is derived from an EMBL/GenBank/DDBJ whole genome shotgun (WGS) entry which is preliminary data.</text>
</comment>
<reference evidence="1 2" key="1">
    <citation type="journal article" date="2019" name="Int. J. Syst. Evol. Microbiol.">
        <title>The Global Catalogue of Microorganisms (GCM) 10K type strain sequencing project: providing services to taxonomists for standard genome sequencing and annotation.</title>
        <authorList>
            <consortium name="The Broad Institute Genomics Platform"/>
            <consortium name="The Broad Institute Genome Sequencing Center for Infectious Disease"/>
            <person name="Wu L."/>
            <person name="Ma J."/>
        </authorList>
    </citation>
    <scope>NUCLEOTIDE SEQUENCE [LARGE SCALE GENOMIC DNA]</scope>
    <source>
        <strain evidence="1 2">DT31</strain>
    </source>
</reference>
<dbReference type="AlphaFoldDB" id="A0ABD5WCC8"/>
<dbReference type="EMBL" id="JBHTAH010000012">
    <property type="protein sequence ID" value="MFC7070648.1"/>
    <property type="molecule type" value="Genomic_DNA"/>
</dbReference>
<evidence type="ECO:0000313" key="1">
    <source>
        <dbReference type="EMBL" id="MFC7070648.1"/>
    </source>
</evidence>